<name>A0A8S5R3V7_9CAUD</name>
<evidence type="ECO:0000313" key="1">
    <source>
        <dbReference type="EMBL" id="DAE26158.1"/>
    </source>
</evidence>
<dbReference type="EMBL" id="BK015810">
    <property type="protein sequence ID" value="DAE26158.1"/>
    <property type="molecule type" value="Genomic_DNA"/>
</dbReference>
<sequence>MSKTLYVLPVYVRNLYFNLCKPELSGLLSF</sequence>
<protein>
    <submittedName>
        <fullName evidence="1">Uncharacterized protein</fullName>
    </submittedName>
</protein>
<organism evidence="1">
    <name type="scientific">Myoviridae sp. ctxlX31</name>
    <dbReference type="NCBI Taxonomy" id="2827293"/>
    <lineage>
        <taxon>Viruses</taxon>
        <taxon>Duplodnaviria</taxon>
        <taxon>Heunggongvirae</taxon>
        <taxon>Uroviricota</taxon>
        <taxon>Caudoviricetes</taxon>
    </lineage>
</organism>
<proteinExistence type="predicted"/>
<accession>A0A8S5R3V7</accession>
<reference evidence="1" key="1">
    <citation type="journal article" date="2021" name="Proc. Natl. Acad. Sci. U.S.A.">
        <title>A Catalog of Tens of Thousands of Viruses from Human Metagenomes Reveals Hidden Associations with Chronic Diseases.</title>
        <authorList>
            <person name="Tisza M.J."/>
            <person name="Buck C.B."/>
        </authorList>
    </citation>
    <scope>NUCLEOTIDE SEQUENCE</scope>
    <source>
        <strain evidence="1">CtxlX31</strain>
    </source>
</reference>